<keyword evidence="2" id="KW-1185">Reference proteome</keyword>
<evidence type="ECO:0000313" key="1">
    <source>
        <dbReference type="EMBL" id="KAK2947706.1"/>
    </source>
</evidence>
<evidence type="ECO:0000313" key="2">
    <source>
        <dbReference type="Proteomes" id="UP001281761"/>
    </source>
</evidence>
<sequence length="632" mass="73232">MPCELPRSCVDRFCHLTNPPRWQLCLVSLEYQTQQQLVQILHSLRLSHRNLRRTRPRDRCLCLQKRTNVPSQQQKEECVRHECCPSVWCCARRQHELNRNLDRLCVRVSNQLRQIVINHTHHIQSPLALQNVSLRFDVPIQDRLPLLHHFRSLVLQMVQELPPSLLNQEQHEVREAPLPVFVRRRDVGQSVQVFHECRQLRLRLGVDRVQVQQLTLALLHVEGEARGDVLDRDGLLLIHPQCWVRIIRVRQELPDLSVLLEVLAHLLASLHILLRPLSLLPHRHRTKKPTDLRVPAVDRFDCLSNIDAARIAHKLEQISLPVVFEHHQQMRSVDIHKFLLVLHQFFDNEKRLVVQILLEDSPVLNLRCLQLPLSSVNLKVNPDDRLKQETKTREEHVPLWIVAHEMEARLFVPVGLLLQIQRISQTDQLAVEHTRKHVVEVVQSRHQLVNRPNQLLLEDDVGAAENECFGSPIARHHPAEVLVFEMDGVVCLDSRFGRGIEKEVQQPEAFGDNLGDMLVLNGVSDEEEALRDCGPRCFVSTFPLTQSSLQQLEVLLRNRFPERTVPNPLARLLEFFKVRFEKLTDAVDYLLRGKDSRGLWALTERSRSDLRVVRHDCVVSNADGVVVSTQRG</sequence>
<accession>A0ABQ9X7C6</accession>
<comment type="caution">
    <text evidence="1">The sequence shown here is derived from an EMBL/GenBank/DDBJ whole genome shotgun (WGS) entry which is preliminary data.</text>
</comment>
<dbReference type="EMBL" id="JARBJD010000193">
    <property type="protein sequence ID" value="KAK2947706.1"/>
    <property type="molecule type" value="Genomic_DNA"/>
</dbReference>
<reference evidence="1 2" key="1">
    <citation type="journal article" date="2022" name="bioRxiv">
        <title>Genomics of Preaxostyla Flagellates Illuminates Evolutionary Transitions and the Path Towards Mitochondrial Loss.</title>
        <authorList>
            <person name="Novak L.V.F."/>
            <person name="Treitli S.C."/>
            <person name="Pyrih J."/>
            <person name="Halakuc P."/>
            <person name="Pipaliya S.V."/>
            <person name="Vacek V."/>
            <person name="Brzon O."/>
            <person name="Soukal P."/>
            <person name="Eme L."/>
            <person name="Dacks J.B."/>
            <person name="Karnkowska A."/>
            <person name="Elias M."/>
            <person name="Hampl V."/>
        </authorList>
    </citation>
    <scope>NUCLEOTIDE SEQUENCE [LARGE SCALE GENOMIC DNA]</scope>
    <source>
        <strain evidence="1">NAU3</strain>
        <tissue evidence="1">Gut</tissue>
    </source>
</reference>
<organism evidence="1 2">
    <name type="scientific">Blattamonas nauphoetae</name>
    <dbReference type="NCBI Taxonomy" id="2049346"/>
    <lineage>
        <taxon>Eukaryota</taxon>
        <taxon>Metamonada</taxon>
        <taxon>Preaxostyla</taxon>
        <taxon>Oxymonadida</taxon>
        <taxon>Blattamonas</taxon>
    </lineage>
</organism>
<gene>
    <name evidence="1" type="ORF">BLNAU_17376</name>
</gene>
<proteinExistence type="predicted"/>
<protein>
    <submittedName>
        <fullName evidence="1">Uncharacterized protein</fullName>
    </submittedName>
</protein>
<name>A0ABQ9X7C6_9EUKA</name>
<dbReference type="Proteomes" id="UP001281761">
    <property type="component" value="Unassembled WGS sequence"/>
</dbReference>